<dbReference type="PROSITE" id="PS51846">
    <property type="entry name" value="CNNM"/>
    <property type="match status" value="1"/>
</dbReference>
<evidence type="ECO:0000256" key="8">
    <source>
        <dbReference type="SAM" id="Phobius"/>
    </source>
</evidence>
<dbReference type="SUPFAM" id="SSF54631">
    <property type="entry name" value="CBS-domain pair"/>
    <property type="match status" value="1"/>
</dbReference>
<comment type="subcellular location">
    <subcellularLocation>
        <location evidence="1">Cell membrane</location>
        <topology evidence="1">Multi-pass membrane protein</topology>
    </subcellularLocation>
</comment>
<protein>
    <submittedName>
        <fullName evidence="11">Magnesium and cobalt efflux protein CorC</fullName>
    </submittedName>
</protein>
<evidence type="ECO:0000256" key="2">
    <source>
        <dbReference type="ARBA" id="ARBA00022475"/>
    </source>
</evidence>
<evidence type="ECO:0000313" key="12">
    <source>
        <dbReference type="Proteomes" id="UP000198902"/>
    </source>
</evidence>
<gene>
    <name evidence="11" type="primary">corC_3</name>
    <name evidence="11" type="ORF">BN996_03633</name>
</gene>
<evidence type="ECO:0000256" key="5">
    <source>
        <dbReference type="ARBA" id="ARBA00022989"/>
    </source>
</evidence>
<dbReference type="EMBL" id="CSTE01000006">
    <property type="protein sequence ID" value="CQR53474.1"/>
    <property type="molecule type" value="Genomic_DNA"/>
</dbReference>
<evidence type="ECO:0000256" key="4">
    <source>
        <dbReference type="ARBA" id="ARBA00022737"/>
    </source>
</evidence>
<evidence type="ECO:0000256" key="7">
    <source>
        <dbReference type="PROSITE-ProRule" id="PRU00703"/>
    </source>
</evidence>
<dbReference type="OrthoDB" id="213548at2157"/>
<keyword evidence="6 8" id="KW-0472">Membrane</keyword>
<dbReference type="Gene3D" id="3.10.580.10">
    <property type="entry name" value="CBS-domain"/>
    <property type="match status" value="1"/>
</dbReference>
<evidence type="ECO:0000259" key="9">
    <source>
        <dbReference type="PROSITE" id="PS51371"/>
    </source>
</evidence>
<feature type="transmembrane region" description="Helical" evidence="8">
    <location>
        <begin position="95"/>
        <end position="115"/>
    </location>
</feature>
<organism evidence="11 12">
    <name type="scientific">Haloferax massiliensis</name>
    <dbReference type="NCBI Taxonomy" id="1476858"/>
    <lineage>
        <taxon>Archaea</taxon>
        <taxon>Methanobacteriati</taxon>
        <taxon>Methanobacteriota</taxon>
        <taxon>Stenosarchaea group</taxon>
        <taxon>Halobacteria</taxon>
        <taxon>Halobacteriales</taxon>
        <taxon>Haloferacaceae</taxon>
        <taxon>Haloferax</taxon>
    </lineage>
</organism>
<keyword evidence="3 8" id="KW-0812">Transmembrane</keyword>
<evidence type="ECO:0000256" key="1">
    <source>
        <dbReference type="ARBA" id="ARBA00004651"/>
    </source>
</evidence>
<feature type="domain" description="CNNM transmembrane" evidence="10">
    <location>
        <begin position="2"/>
        <end position="215"/>
    </location>
</feature>
<dbReference type="InterPro" id="IPR044751">
    <property type="entry name" value="Ion_transp-like_CBS"/>
</dbReference>
<dbReference type="RefSeq" id="WP_089781369.1">
    <property type="nucleotide sequence ID" value="NZ_CABLRR010000006.1"/>
</dbReference>
<keyword evidence="4" id="KW-0677">Repeat</keyword>
<feature type="domain" description="CBS" evidence="9">
    <location>
        <begin position="295"/>
        <end position="353"/>
    </location>
</feature>
<evidence type="ECO:0000256" key="3">
    <source>
        <dbReference type="ARBA" id="ARBA00022692"/>
    </source>
</evidence>
<keyword evidence="2" id="KW-1003">Cell membrane</keyword>
<evidence type="ECO:0000256" key="6">
    <source>
        <dbReference type="ARBA" id="ARBA00023136"/>
    </source>
</evidence>
<dbReference type="PANTHER" id="PTHR43099:SF5">
    <property type="entry name" value="HLYC_CORC FAMILY TRANSPORTER"/>
    <property type="match status" value="1"/>
</dbReference>
<feature type="transmembrane region" description="Helical" evidence="8">
    <location>
        <begin position="6"/>
        <end position="30"/>
    </location>
</feature>
<dbReference type="InterPro" id="IPR000644">
    <property type="entry name" value="CBS_dom"/>
</dbReference>
<keyword evidence="12" id="KW-1185">Reference proteome</keyword>
<evidence type="ECO:0000313" key="11">
    <source>
        <dbReference type="EMBL" id="CQR53474.1"/>
    </source>
</evidence>
<reference evidence="12" key="1">
    <citation type="submission" date="2015-03" db="EMBL/GenBank/DDBJ databases">
        <authorList>
            <person name="Urmite Genomes"/>
        </authorList>
    </citation>
    <scope>NUCLEOTIDE SEQUENCE [LARGE SCALE GENOMIC DNA]</scope>
    <source>
        <strain evidence="12">Arc-Hr</strain>
    </source>
</reference>
<evidence type="ECO:0000259" key="10">
    <source>
        <dbReference type="PROSITE" id="PS51846"/>
    </source>
</evidence>
<feature type="transmembrane region" description="Helical" evidence="8">
    <location>
        <begin position="60"/>
        <end position="80"/>
    </location>
</feature>
<keyword evidence="5 8" id="KW-1133">Transmembrane helix</keyword>
<dbReference type="InterPro" id="IPR002550">
    <property type="entry name" value="CNNM"/>
</dbReference>
<dbReference type="PROSITE" id="PS51371">
    <property type="entry name" value="CBS"/>
    <property type="match status" value="1"/>
</dbReference>
<keyword evidence="7" id="KW-0129">CBS domain</keyword>
<dbReference type="PANTHER" id="PTHR43099">
    <property type="entry name" value="UPF0053 PROTEIN YRKA"/>
    <property type="match status" value="1"/>
</dbReference>
<accession>A0A0D6JX30</accession>
<dbReference type="Proteomes" id="UP000198902">
    <property type="component" value="Unassembled WGS sequence"/>
</dbReference>
<dbReference type="Pfam" id="PF01595">
    <property type="entry name" value="CNNM"/>
    <property type="match status" value="1"/>
</dbReference>
<dbReference type="AlphaFoldDB" id="A0A0D6JX30"/>
<sequence length="353" mass="38852">MNPTEIGIRLVAGALLILTNGFFVAIEFALTRARQFTESEFVDGDSRLERAWEMTQELELYLTTCQVGITASSIAVGIVAEPALAALFEPLLEPLFAGTTLATIGAGALIAYLIINLLHLTHGEQTPTYLGVERSRMVCRYGATPLHWFYVAISPIIKFGDWVAKWTLKLFGIEMSGAWLETETDVIESRGQLRERLHSLLEEGELPEERRDEVLNALDVDELSISEIMIPSNDIVSLSTTATPGENFDRIRNTPHTRFPLVGDSLTDFRGVVYAPSIIDNFEALRAGERSFEEIAAPTMTLAADTNVSDAFDQFQAEDQELALVLRDGEVVGLLTATDALEAVMGELDDPLD</sequence>
<dbReference type="InterPro" id="IPR046342">
    <property type="entry name" value="CBS_dom_sf"/>
</dbReference>
<dbReference type="CDD" id="cd04590">
    <property type="entry name" value="CBS_pair_CorC_HlyC_assoc"/>
    <property type="match status" value="1"/>
</dbReference>
<dbReference type="GO" id="GO:0005886">
    <property type="term" value="C:plasma membrane"/>
    <property type="evidence" value="ECO:0007669"/>
    <property type="project" value="UniProtKB-SubCell"/>
</dbReference>
<dbReference type="InterPro" id="IPR051676">
    <property type="entry name" value="UPF0053_domain"/>
</dbReference>
<dbReference type="Pfam" id="PF00571">
    <property type="entry name" value="CBS"/>
    <property type="match status" value="1"/>
</dbReference>
<name>A0A0D6JX30_9EURY</name>
<proteinExistence type="predicted"/>